<accession>A0ABZ3IFR5</accession>
<dbReference type="SMART" id="SM00382">
    <property type="entry name" value="AAA"/>
    <property type="match status" value="1"/>
</dbReference>
<dbReference type="InterPro" id="IPR051782">
    <property type="entry name" value="ABC_Transporter_VariousFunc"/>
</dbReference>
<sequence>MQGIEVELVNVSKRYGRRQLFVTINRRICSGDCIVVTGPNGSGKSTLLKIIAGLIRPSAGIVNVHNHGHEVADDNRRGCFGLISPELILYNAMTGYENLQFLVRARGVELAAERLQSCLENVGLGGRQQELLSTYSTGMRQRLKFAILDALRPPIWLLDEPSSNLDEEGKKLVKQLIKDALAQQVVVIIATNEREEANYAGQKIALV</sequence>
<dbReference type="Pfam" id="PF00005">
    <property type="entry name" value="ABC_tran"/>
    <property type="match status" value="1"/>
</dbReference>
<protein>
    <submittedName>
        <fullName evidence="5">Linearmycin resistance ATP-binding protein LnrL</fullName>
        <ecNumber evidence="5">3.6.3.-</ecNumber>
    </submittedName>
</protein>
<dbReference type="GO" id="GO:0005524">
    <property type="term" value="F:ATP binding"/>
    <property type="evidence" value="ECO:0007669"/>
    <property type="project" value="UniProtKB-KW"/>
</dbReference>
<dbReference type="PROSITE" id="PS50893">
    <property type="entry name" value="ABC_TRANSPORTER_2"/>
    <property type="match status" value="1"/>
</dbReference>
<dbReference type="RefSeq" id="WP_094605738.1">
    <property type="nucleotide sequence ID" value="NZ_CP155573.1"/>
</dbReference>
<dbReference type="InterPro" id="IPR027417">
    <property type="entry name" value="P-loop_NTPase"/>
</dbReference>
<evidence type="ECO:0000313" key="5">
    <source>
        <dbReference type="EMBL" id="XFO64520.1"/>
    </source>
</evidence>
<dbReference type="SUPFAM" id="SSF52540">
    <property type="entry name" value="P-loop containing nucleoside triphosphate hydrolases"/>
    <property type="match status" value="1"/>
</dbReference>
<name>A0ABZ3IFR5_9FIRM</name>
<keyword evidence="2" id="KW-0547">Nucleotide-binding</keyword>
<dbReference type="Proteomes" id="UP000216752">
    <property type="component" value="Chromosome"/>
</dbReference>
<dbReference type="EC" id="3.6.3.-" evidence="5"/>
<evidence type="ECO:0000256" key="1">
    <source>
        <dbReference type="ARBA" id="ARBA00022448"/>
    </source>
</evidence>
<keyword evidence="6" id="KW-1185">Reference proteome</keyword>
<organism evidence="5 6">
    <name type="scientific">Sporomusa silvacetica DSM 10669</name>
    <dbReference type="NCBI Taxonomy" id="1123289"/>
    <lineage>
        <taxon>Bacteria</taxon>
        <taxon>Bacillati</taxon>
        <taxon>Bacillota</taxon>
        <taxon>Negativicutes</taxon>
        <taxon>Selenomonadales</taxon>
        <taxon>Sporomusaceae</taxon>
        <taxon>Sporomusa</taxon>
    </lineage>
</organism>
<evidence type="ECO:0000313" key="6">
    <source>
        <dbReference type="Proteomes" id="UP000216752"/>
    </source>
</evidence>
<dbReference type="InterPro" id="IPR003439">
    <property type="entry name" value="ABC_transporter-like_ATP-bd"/>
</dbReference>
<keyword evidence="3 5" id="KW-0067">ATP-binding</keyword>
<feature type="domain" description="ABC transporter" evidence="4">
    <location>
        <begin position="6"/>
        <end position="207"/>
    </location>
</feature>
<gene>
    <name evidence="5" type="primary">lnrL_1</name>
    <name evidence="5" type="ORF">SPSIL_006220</name>
</gene>
<evidence type="ECO:0000259" key="4">
    <source>
        <dbReference type="PROSITE" id="PS50893"/>
    </source>
</evidence>
<dbReference type="InterPro" id="IPR003593">
    <property type="entry name" value="AAA+_ATPase"/>
</dbReference>
<dbReference type="Gene3D" id="3.40.50.300">
    <property type="entry name" value="P-loop containing nucleotide triphosphate hydrolases"/>
    <property type="match status" value="1"/>
</dbReference>
<dbReference type="GO" id="GO:0016787">
    <property type="term" value="F:hydrolase activity"/>
    <property type="evidence" value="ECO:0007669"/>
    <property type="project" value="UniProtKB-KW"/>
</dbReference>
<evidence type="ECO:0000256" key="3">
    <source>
        <dbReference type="ARBA" id="ARBA00022840"/>
    </source>
</evidence>
<evidence type="ECO:0000256" key="2">
    <source>
        <dbReference type="ARBA" id="ARBA00022741"/>
    </source>
</evidence>
<proteinExistence type="predicted"/>
<dbReference type="EMBL" id="CP155573">
    <property type="protein sequence ID" value="XFO64520.1"/>
    <property type="molecule type" value="Genomic_DNA"/>
</dbReference>
<dbReference type="PANTHER" id="PTHR42939:SF1">
    <property type="entry name" value="ABC TRANSPORTER ATP-BINDING PROTEIN ALBC-RELATED"/>
    <property type="match status" value="1"/>
</dbReference>
<keyword evidence="1" id="KW-0813">Transport</keyword>
<dbReference type="PANTHER" id="PTHR42939">
    <property type="entry name" value="ABC TRANSPORTER ATP-BINDING PROTEIN ALBC-RELATED"/>
    <property type="match status" value="1"/>
</dbReference>
<reference evidence="5" key="1">
    <citation type="submission" date="2024-05" db="EMBL/GenBank/DDBJ databases">
        <title>Isolation and characterization of Sporomusa carbonis sp. nov., a carboxydotrophic hydrogenogen in the genus of Sporomusa isolated from a charcoal burning pile.</title>
        <authorList>
            <person name="Boeer T."/>
            <person name="Rosenbaum F."/>
            <person name="Eysell L."/>
            <person name="Mueller V."/>
            <person name="Daniel R."/>
            <person name="Poehlein A."/>
        </authorList>
    </citation>
    <scope>NUCLEOTIDE SEQUENCE [LARGE SCALE GENOMIC DNA]</scope>
    <source>
        <strain evidence="5">DSM 10669</strain>
    </source>
</reference>
<keyword evidence="5" id="KW-0378">Hydrolase</keyword>